<sequence length="140" mass="15589">MAERRIPAADFWSIVDLVEAAKEASVEGEKWQKAYAKSKGRFLDEINFITGAIAETLPDGSLRVTGHMDQGDLDVVWGITEKVGKMNRDVTHKVQKLAGRFRVFPDQIDIRSGVVSEARFETIKEPTTETSEPKPKKGAD</sequence>
<dbReference type="EMBL" id="LAZR01059853">
    <property type="protein sequence ID" value="KKK66914.1"/>
    <property type="molecule type" value="Genomic_DNA"/>
</dbReference>
<comment type="caution">
    <text evidence="2">The sequence shown here is derived from an EMBL/GenBank/DDBJ whole genome shotgun (WGS) entry which is preliminary data.</text>
</comment>
<name>A0A0F8ZKJ4_9ZZZZ</name>
<evidence type="ECO:0000256" key="1">
    <source>
        <dbReference type="SAM" id="MobiDB-lite"/>
    </source>
</evidence>
<gene>
    <name evidence="2" type="ORF">LCGC14_2959310</name>
</gene>
<accession>A0A0F8ZKJ4</accession>
<proteinExistence type="predicted"/>
<organism evidence="2">
    <name type="scientific">marine sediment metagenome</name>
    <dbReference type="NCBI Taxonomy" id="412755"/>
    <lineage>
        <taxon>unclassified sequences</taxon>
        <taxon>metagenomes</taxon>
        <taxon>ecological metagenomes</taxon>
    </lineage>
</organism>
<reference evidence="2" key="1">
    <citation type="journal article" date="2015" name="Nature">
        <title>Complex archaea that bridge the gap between prokaryotes and eukaryotes.</title>
        <authorList>
            <person name="Spang A."/>
            <person name="Saw J.H."/>
            <person name="Jorgensen S.L."/>
            <person name="Zaremba-Niedzwiedzka K."/>
            <person name="Martijn J."/>
            <person name="Lind A.E."/>
            <person name="van Eijk R."/>
            <person name="Schleper C."/>
            <person name="Guy L."/>
            <person name="Ettema T.J."/>
        </authorList>
    </citation>
    <scope>NUCLEOTIDE SEQUENCE</scope>
</reference>
<feature type="region of interest" description="Disordered" evidence="1">
    <location>
        <begin position="121"/>
        <end position="140"/>
    </location>
</feature>
<dbReference type="AlphaFoldDB" id="A0A0F8ZKJ4"/>
<protein>
    <submittedName>
        <fullName evidence="2">Uncharacterized protein</fullName>
    </submittedName>
</protein>
<evidence type="ECO:0000313" key="2">
    <source>
        <dbReference type="EMBL" id="KKK66914.1"/>
    </source>
</evidence>